<dbReference type="InterPro" id="IPR010982">
    <property type="entry name" value="Lambda_DNA-bd_dom_sf"/>
</dbReference>
<dbReference type="GO" id="GO:0003677">
    <property type="term" value="F:DNA binding"/>
    <property type="evidence" value="ECO:0007669"/>
    <property type="project" value="InterPro"/>
</dbReference>
<accession>A0A927UDN2</accession>
<name>A0A927UDN2_9FIRM</name>
<dbReference type="InterPro" id="IPR001387">
    <property type="entry name" value="Cro/C1-type_HTH"/>
</dbReference>
<dbReference type="Gene3D" id="1.10.260.40">
    <property type="entry name" value="lambda repressor-like DNA-binding domains"/>
    <property type="match status" value="1"/>
</dbReference>
<evidence type="ECO:0000259" key="1">
    <source>
        <dbReference type="PROSITE" id="PS50943"/>
    </source>
</evidence>
<dbReference type="CDD" id="cd00093">
    <property type="entry name" value="HTH_XRE"/>
    <property type="match status" value="1"/>
</dbReference>
<feature type="domain" description="HTH cro/C1-type" evidence="1">
    <location>
        <begin position="10"/>
        <end position="54"/>
    </location>
</feature>
<dbReference type="PROSITE" id="PS50943">
    <property type="entry name" value="HTH_CROC1"/>
    <property type="match status" value="1"/>
</dbReference>
<comment type="caution">
    <text evidence="2">The sequence shown here is derived from an EMBL/GenBank/DDBJ whole genome shotgun (WGS) entry which is preliminary data.</text>
</comment>
<evidence type="ECO:0000313" key="3">
    <source>
        <dbReference type="Proteomes" id="UP000766246"/>
    </source>
</evidence>
<protein>
    <submittedName>
        <fullName evidence="2">XRE family transcriptional regulator</fullName>
    </submittedName>
</protein>
<organism evidence="2 3">
    <name type="scientific">Pseudobutyrivibrio ruminis</name>
    <dbReference type="NCBI Taxonomy" id="46206"/>
    <lineage>
        <taxon>Bacteria</taxon>
        <taxon>Bacillati</taxon>
        <taxon>Bacillota</taxon>
        <taxon>Clostridia</taxon>
        <taxon>Lachnospirales</taxon>
        <taxon>Lachnospiraceae</taxon>
        <taxon>Pseudobutyrivibrio</taxon>
    </lineage>
</organism>
<dbReference type="SUPFAM" id="SSF47413">
    <property type="entry name" value="lambda repressor-like DNA-binding domains"/>
    <property type="match status" value="1"/>
</dbReference>
<dbReference type="AlphaFoldDB" id="A0A927UDN2"/>
<dbReference type="Proteomes" id="UP000766246">
    <property type="component" value="Unassembled WGS sequence"/>
</dbReference>
<evidence type="ECO:0000313" key="2">
    <source>
        <dbReference type="EMBL" id="MBE5919962.1"/>
    </source>
</evidence>
<sequence>MSDELFSTKIKELRESTGLNRKEFCEKFEIPYRTMTEWELGHRNAPPYLLRLLSYYIEMHGMQEKYTKERKD</sequence>
<gene>
    <name evidence="2" type="ORF">E7272_08975</name>
</gene>
<proteinExistence type="predicted"/>
<dbReference type="EMBL" id="SVER01000021">
    <property type="protein sequence ID" value="MBE5919962.1"/>
    <property type="molecule type" value="Genomic_DNA"/>
</dbReference>
<reference evidence="2" key="1">
    <citation type="submission" date="2019-04" db="EMBL/GenBank/DDBJ databases">
        <title>Evolution of Biomass-Degrading Anaerobic Consortia Revealed by Metagenomics.</title>
        <authorList>
            <person name="Peng X."/>
        </authorList>
    </citation>
    <scope>NUCLEOTIDE SEQUENCE</scope>
    <source>
        <strain evidence="2">SIG311</strain>
    </source>
</reference>